<comment type="subcellular location">
    <subcellularLocation>
        <location evidence="1">Cell projection</location>
        <location evidence="1">Cilium</location>
    </subcellularLocation>
    <subcellularLocation>
        <location evidence="2">Cytoplasm</location>
        <location evidence="2">Cytoskeleton</location>
    </subcellularLocation>
</comment>
<keyword evidence="8" id="KW-1185">Reference proteome</keyword>
<sequence>MGSKLVGVYWSIIATGRLYYIKMAFRGKCTFGTRPPMNNNLISEIIYREAKHYHNYKTYRPNFRAIPLASKFYASHDLVKVKESNVERHKVEEYADRIAGLKTRGPRNKYPAPVTSNQEYGWYLKIPSDRNETYRKTSDSIYRNTVPIASKFYAAHDIMKYTENENKKIEEYRKEVGQARALGPHSKNPLPVTTSHEYGWYSKPLVAMDRSDRRFYHPTRESIHTKIEVIIRMSNPTQKK</sequence>
<dbReference type="GO" id="GO:0097546">
    <property type="term" value="C:ciliary base"/>
    <property type="evidence" value="ECO:0007669"/>
    <property type="project" value="TreeGrafter"/>
</dbReference>
<keyword evidence="4" id="KW-0206">Cytoskeleton</keyword>
<dbReference type="AlphaFoldDB" id="A0A194Q770"/>
<evidence type="ECO:0000256" key="3">
    <source>
        <dbReference type="ARBA" id="ARBA00022490"/>
    </source>
</evidence>
<proteinExistence type="inferred from homology"/>
<dbReference type="InterPro" id="IPR029214">
    <property type="entry name" value="CFAP144"/>
</dbReference>
<accession>A0A194Q770</accession>
<evidence type="ECO:0000313" key="8">
    <source>
        <dbReference type="Proteomes" id="UP000053268"/>
    </source>
</evidence>
<keyword evidence="3" id="KW-0963">Cytoplasm</keyword>
<protein>
    <recommendedName>
        <fullName evidence="9">Protein FAM183A</fullName>
    </recommendedName>
</protein>
<evidence type="ECO:0000256" key="1">
    <source>
        <dbReference type="ARBA" id="ARBA00004138"/>
    </source>
</evidence>
<dbReference type="EMBL" id="KQ459460">
    <property type="protein sequence ID" value="KPJ00845.1"/>
    <property type="molecule type" value="Genomic_DNA"/>
</dbReference>
<evidence type="ECO:0000256" key="6">
    <source>
        <dbReference type="ARBA" id="ARBA00034777"/>
    </source>
</evidence>
<keyword evidence="5" id="KW-0966">Cell projection</keyword>
<dbReference type="PANTHER" id="PTHR33865:SF3">
    <property type="entry name" value="PROTEIN FAM183B"/>
    <property type="match status" value="1"/>
</dbReference>
<organism evidence="7 8">
    <name type="scientific">Papilio xuthus</name>
    <name type="common">Asian swallowtail butterfly</name>
    <dbReference type="NCBI Taxonomy" id="66420"/>
    <lineage>
        <taxon>Eukaryota</taxon>
        <taxon>Metazoa</taxon>
        <taxon>Ecdysozoa</taxon>
        <taxon>Arthropoda</taxon>
        <taxon>Hexapoda</taxon>
        <taxon>Insecta</taxon>
        <taxon>Pterygota</taxon>
        <taxon>Neoptera</taxon>
        <taxon>Endopterygota</taxon>
        <taxon>Lepidoptera</taxon>
        <taxon>Glossata</taxon>
        <taxon>Ditrysia</taxon>
        <taxon>Papilionoidea</taxon>
        <taxon>Papilionidae</taxon>
        <taxon>Papilioninae</taxon>
        <taxon>Papilio</taxon>
    </lineage>
</organism>
<evidence type="ECO:0000256" key="5">
    <source>
        <dbReference type="ARBA" id="ARBA00023273"/>
    </source>
</evidence>
<evidence type="ECO:0000256" key="2">
    <source>
        <dbReference type="ARBA" id="ARBA00004245"/>
    </source>
</evidence>
<comment type="similarity">
    <text evidence="6">Belongs to the CFAP144 family.</text>
</comment>
<dbReference type="GO" id="GO:0005856">
    <property type="term" value="C:cytoskeleton"/>
    <property type="evidence" value="ECO:0007669"/>
    <property type="project" value="UniProtKB-SubCell"/>
</dbReference>
<dbReference type="Proteomes" id="UP000053268">
    <property type="component" value="Unassembled WGS sequence"/>
</dbReference>
<dbReference type="Pfam" id="PF14886">
    <property type="entry name" value="FAM183"/>
    <property type="match status" value="2"/>
</dbReference>
<name>A0A194Q770_PAPXU</name>
<evidence type="ECO:0000256" key="4">
    <source>
        <dbReference type="ARBA" id="ARBA00023212"/>
    </source>
</evidence>
<evidence type="ECO:0000313" key="7">
    <source>
        <dbReference type="EMBL" id="KPJ00845.1"/>
    </source>
</evidence>
<evidence type="ECO:0008006" key="9">
    <source>
        <dbReference type="Google" id="ProtNLM"/>
    </source>
</evidence>
<gene>
    <name evidence="7" type="ORF">RR46_07684</name>
</gene>
<dbReference type="PANTHER" id="PTHR33865">
    <property type="entry name" value="PROTEIN FAM183B"/>
    <property type="match status" value="1"/>
</dbReference>
<reference evidence="7 8" key="1">
    <citation type="journal article" date="2015" name="Nat. Commun.">
        <title>Outbred genome sequencing and CRISPR/Cas9 gene editing in butterflies.</title>
        <authorList>
            <person name="Li X."/>
            <person name="Fan D."/>
            <person name="Zhang W."/>
            <person name="Liu G."/>
            <person name="Zhang L."/>
            <person name="Zhao L."/>
            <person name="Fang X."/>
            <person name="Chen L."/>
            <person name="Dong Y."/>
            <person name="Chen Y."/>
            <person name="Ding Y."/>
            <person name="Zhao R."/>
            <person name="Feng M."/>
            <person name="Zhu Y."/>
            <person name="Feng Y."/>
            <person name="Jiang X."/>
            <person name="Zhu D."/>
            <person name="Xiang H."/>
            <person name="Feng X."/>
            <person name="Li S."/>
            <person name="Wang J."/>
            <person name="Zhang G."/>
            <person name="Kronforst M.R."/>
            <person name="Wang W."/>
        </authorList>
    </citation>
    <scope>NUCLEOTIDE SEQUENCE [LARGE SCALE GENOMIC DNA]</scope>
    <source>
        <strain evidence="7">Ya'a_city_454_Px</strain>
        <tissue evidence="7">Whole body</tissue>
    </source>
</reference>